<dbReference type="CDD" id="cd00077">
    <property type="entry name" value="HDc"/>
    <property type="match status" value="1"/>
</dbReference>
<comment type="catalytic activity">
    <reaction evidence="6">
        <text>P(1),P(4)-bis(5'-adenosyl) tetraphosphate + H2O = 2 ADP + 2 H(+)</text>
        <dbReference type="Rhea" id="RHEA:24252"/>
        <dbReference type="ChEBI" id="CHEBI:15377"/>
        <dbReference type="ChEBI" id="CHEBI:15378"/>
        <dbReference type="ChEBI" id="CHEBI:58141"/>
        <dbReference type="ChEBI" id="CHEBI:456216"/>
        <dbReference type="EC" id="3.6.1.41"/>
    </reaction>
</comment>
<dbReference type="OrthoDB" id="5295945at2"/>
<dbReference type="RefSeq" id="WP_143187559.1">
    <property type="nucleotide sequence ID" value="NZ_FQXJ01000004.1"/>
</dbReference>
<evidence type="ECO:0000256" key="6">
    <source>
        <dbReference type="ARBA" id="ARBA00049417"/>
    </source>
</evidence>
<feature type="domain" description="HD/PDEase" evidence="7">
    <location>
        <begin position="16"/>
        <end position="144"/>
    </location>
</feature>
<dbReference type="EC" id="3.6.1.41" evidence="1"/>
<keyword evidence="3" id="KW-0547">Nucleotide-binding</keyword>
<dbReference type="SMART" id="SM00471">
    <property type="entry name" value="HDc"/>
    <property type="match status" value="1"/>
</dbReference>
<evidence type="ECO:0000256" key="2">
    <source>
        <dbReference type="ARBA" id="ARBA00022723"/>
    </source>
</evidence>
<dbReference type="InterPro" id="IPR051094">
    <property type="entry name" value="Diverse_Catalytic_Enzymes"/>
</dbReference>
<gene>
    <name evidence="8" type="ORF">SAMN02746098_01329</name>
</gene>
<dbReference type="PANTHER" id="PTHR35795:SF1">
    <property type="entry name" value="BIS(5'-NUCLEOSYL)-TETRAPHOSPHATASE, SYMMETRICAL"/>
    <property type="match status" value="1"/>
</dbReference>
<evidence type="ECO:0000256" key="5">
    <source>
        <dbReference type="ARBA" id="ARBA00023004"/>
    </source>
</evidence>
<dbReference type="InterPro" id="IPR003607">
    <property type="entry name" value="HD/PDEase_dom"/>
</dbReference>
<dbReference type="Proteomes" id="UP000183954">
    <property type="component" value="Unassembled WGS sequence"/>
</dbReference>
<dbReference type="SUPFAM" id="SSF109604">
    <property type="entry name" value="HD-domain/PDEase-like"/>
    <property type="match status" value="1"/>
</dbReference>
<dbReference type="PANTHER" id="PTHR35795">
    <property type="entry name" value="SLR1885 PROTEIN"/>
    <property type="match status" value="1"/>
</dbReference>
<dbReference type="AlphaFoldDB" id="A0A1M5VFF4"/>
<dbReference type="GO" id="GO:0046872">
    <property type="term" value="F:metal ion binding"/>
    <property type="evidence" value="ECO:0007669"/>
    <property type="project" value="UniProtKB-KW"/>
</dbReference>
<accession>A0A1M5VFF4</accession>
<dbReference type="Pfam" id="PF01966">
    <property type="entry name" value="HD"/>
    <property type="match status" value="1"/>
</dbReference>
<evidence type="ECO:0000256" key="3">
    <source>
        <dbReference type="ARBA" id="ARBA00022741"/>
    </source>
</evidence>
<organism evidence="8 9">
    <name type="scientific">Desulfosporosinus lacus DSM 15449</name>
    <dbReference type="NCBI Taxonomy" id="1121420"/>
    <lineage>
        <taxon>Bacteria</taxon>
        <taxon>Bacillati</taxon>
        <taxon>Bacillota</taxon>
        <taxon>Clostridia</taxon>
        <taxon>Eubacteriales</taxon>
        <taxon>Desulfitobacteriaceae</taxon>
        <taxon>Desulfosporosinus</taxon>
    </lineage>
</organism>
<dbReference type="GO" id="GO:0008803">
    <property type="term" value="F:bis(5'-nucleosyl)-tetraphosphatase (symmetrical) activity"/>
    <property type="evidence" value="ECO:0007669"/>
    <property type="project" value="UniProtKB-EC"/>
</dbReference>
<dbReference type="Gene3D" id="1.10.3210.10">
    <property type="entry name" value="Hypothetical protein af1432"/>
    <property type="match status" value="1"/>
</dbReference>
<evidence type="ECO:0000259" key="7">
    <source>
        <dbReference type="SMART" id="SM00471"/>
    </source>
</evidence>
<keyword evidence="2" id="KW-0479">Metal-binding</keyword>
<name>A0A1M5VFF4_9FIRM</name>
<keyword evidence="9" id="KW-1185">Reference proteome</keyword>
<dbReference type="GO" id="GO:0000166">
    <property type="term" value="F:nucleotide binding"/>
    <property type="evidence" value="ECO:0007669"/>
    <property type="project" value="UniProtKB-KW"/>
</dbReference>
<dbReference type="NCBIfam" id="TIGR00488">
    <property type="entry name" value="bis(5'-nucleosyl)-tetraphosphatase (symmetrical) YqeK"/>
    <property type="match status" value="1"/>
</dbReference>
<dbReference type="InterPro" id="IPR005249">
    <property type="entry name" value="YqeK"/>
</dbReference>
<protein>
    <recommendedName>
        <fullName evidence="1">bis(5'-nucleosyl)-tetraphosphatase (symmetrical)</fullName>
        <ecNumber evidence="1">3.6.1.41</ecNumber>
    </recommendedName>
</protein>
<evidence type="ECO:0000256" key="4">
    <source>
        <dbReference type="ARBA" id="ARBA00022801"/>
    </source>
</evidence>
<dbReference type="EMBL" id="FQXJ01000004">
    <property type="protein sequence ID" value="SHH73921.1"/>
    <property type="molecule type" value="Genomic_DNA"/>
</dbReference>
<evidence type="ECO:0000313" key="8">
    <source>
        <dbReference type="EMBL" id="SHH73921.1"/>
    </source>
</evidence>
<evidence type="ECO:0000313" key="9">
    <source>
        <dbReference type="Proteomes" id="UP000183954"/>
    </source>
</evidence>
<keyword evidence="5" id="KW-0408">Iron</keyword>
<proteinExistence type="predicted"/>
<evidence type="ECO:0000256" key="1">
    <source>
        <dbReference type="ARBA" id="ARBA00012506"/>
    </source>
</evidence>
<keyword evidence="4 8" id="KW-0378">Hydrolase</keyword>
<sequence length="199" mass="22846">MILQVEVLRDLAARVLSEERFRHTLGVADWAEQLAGHHGLDPVRARCAGLVHDLAKEVSLNNQLRYARRWDLLHYPEDEKSPYVLHGPVAAYWLEHYYGLDDAEVLAAVENHTLGRPGMGPLEMLIYSADLTERDRDFPKVDILRQSLYDNLEKGTLACVEHTLIYLRESKRPIHPLTQLTFDDLQRRLNIGTGSKNTR</sequence>
<dbReference type="STRING" id="1121420.SAMN02746098_01329"/>
<reference evidence="9" key="1">
    <citation type="submission" date="2016-11" db="EMBL/GenBank/DDBJ databases">
        <authorList>
            <person name="Varghese N."/>
            <person name="Submissions S."/>
        </authorList>
    </citation>
    <scope>NUCLEOTIDE SEQUENCE [LARGE SCALE GENOMIC DNA]</scope>
    <source>
        <strain evidence="9">DSM 15449</strain>
    </source>
</reference>
<dbReference type="InterPro" id="IPR006674">
    <property type="entry name" value="HD_domain"/>
</dbReference>